<evidence type="ECO:0000313" key="2">
    <source>
        <dbReference type="EMBL" id="RVQ69368.1"/>
    </source>
</evidence>
<keyword evidence="3" id="KW-1185">Reference proteome</keyword>
<dbReference type="RefSeq" id="WP_127611560.1">
    <property type="nucleotide sequence ID" value="NZ_RXOL01000001.1"/>
</dbReference>
<dbReference type="EMBL" id="RXOL01000001">
    <property type="protein sequence ID" value="RVQ69368.1"/>
    <property type="molecule type" value="Genomic_DNA"/>
</dbReference>
<comment type="caution">
    <text evidence="2">The sequence shown here is derived from an EMBL/GenBank/DDBJ whole genome shotgun (WGS) entry which is preliminary data.</text>
</comment>
<dbReference type="Proteomes" id="UP000283003">
    <property type="component" value="Unassembled WGS sequence"/>
</dbReference>
<dbReference type="AlphaFoldDB" id="A0A437H176"/>
<proteinExistence type="predicted"/>
<dbReference type="Pfam" id="PF09923">
    <property type="entry name" value="DUF2155"/>
    <property type="match status" value="1"/>
</dbReference>
<feature type="compositionally biased region" description="Basic and acidic residues" evidence="1">
    <location>
        <begin position="24"/>
        <end position="35"/>
    </location>
</feature>
<dbReference type="OrthoDB" id="9810376at2"/>
<name>A0A437H176_9SPHN</name>
<evidence type="ECO:0000313" key="3">
    <source>
        <dbReference type="Proteomes" id="UP000283003"/>
    </source>
</evidence>
<evidence type="ECO:0000256" key="1">
    <source>
        <dbReference type="SAM" id="MobiDB-lite"/>
    </source>
</evidence>
<reference evidence="2 3" key="1">
    <citation type="submission" date="2018-12" db="EMBL/GenBank/DDBJ databases">
        <title>Croceicoccus ponticola sp. nov., a lipolytic bacterium isolated from seawater.</title>
        <authorList>
            <person name="Yoon J.-H."/>
        </authorList>
    </citation>
    <scope>NUCLEOTIDE SEQUENCE [LARGE SCALE GENOMIC DNA]</scope>
    <source>
        <strain evidence="2 3">GM-16</strain>
    </source>
</reference>
<dbReference type="InterPro" id="IPR019225">
    <property type="entry name" value="DUF2155"/>
</dbReference>
<sequence length="189" mass="20498">MIRRTPLALAATVLLAACGSKPEAGDAAKGVDKEQPVASTAANQKLAADAEPVIGEDGLPAGTPMAERVATLGLLNKRNNLTQDIMLKPGEQKRVKDVLIRVETCERRPPWDPEPEEGAFVQIYTTTDDDDEERPDWKGVFSGWLFLNSPSLNVVEHPIYDVWIKDCAMVFPGEEEAAAKDEKPSGSAT</sequence>
<organism evidence="2 3">
    <name type="scientific">Croceicoccus ponticola</name>
    <dbReference type="NCBI Taxonomy" id="2217664"/>
    <lineage>
        <taxon>Bacteria</taxon>
        <taxon>Pseudomonadati</taxon>
        <taxon>Pseudomonadota</taxon>
        <taxon>Alphaproteobacteria</taxon>
        <taxon>Sphingomonadales</taxon>
        <taxon>Erythrobacteraceae</taxon>
        <taxon>Croceicoccus</taxon>
    </lineage>
</organism>
<gene>
    <name evidence="2" type="ORF">EKN06_04075</name>
</gene>
<accession>A0A437H176</accession>
<feature type="region of interest" description="Disordered" evidence="1">
    <location>
        <begin position="24"/>
        <end position="43"/>
    </location>
</feature>
<protein>
    <submittedName>
        <fullName evidence="2">DUF2155 domain-containing protein</fullName>
    </submittedName>
</protein>
<dbReference type="PROSITE" id="PS51257">
    <property type="entry name" value="PROKAR_LIPOPROTEIN"/>
    <property type="match status" value="1"/>
</dbReference>